<dbReference type="Gene3D" id="1.10.472.80">
    <property type="entry name" value="Ypt/Rab-GAP domain of gyp1p, domain 3"/>
    <property type="match status" value="1"/>
</dbReference>
<dbReference type="PROSITE" id="PS50086">
    <property type="entry name" value="TBC_RABGAP"/>
    <property type="match status" value="1"/>
</dbReference>
<feature type="domain" description="Rab-GAP TBC" evidence="3">
    <location>
        <begin position="201"/>
        <end position="408"/>
    </location>
</feature>
<feature type="region of interest" description="Disordered" evidence="2">
    <location>
        <begin position="555"/>
        <end position="658"/>
    </location>
</feature>
<dbReference type="EMBL" id="CAACVG010006558">
    <property type="protein sequence ID" value="VEN40618.1"/>
    <property type="molecule type" value="Genomic_DNA"/>
</dbReference>
<organism evidence="4 5">
    <name type="scientific">Callosobruchus maculatus</name>
    <name type="common">Southern cowpea weevil</name>
    <name type="synonym">Pulse bruchid</name>
    <dbReference type="NCBI Taxonomy" id="64391"/>
    <lineage>
        <taxon>Eukaryota</taxon>
        <taxon>Metazoa</taxon>
        <taxon>Ecdysozoa</taxon>
        <taxon>Arthropoda</taxon>
        <taxon>Hexapoda</taxon>
        <taxon>Insecta</taxon>
        <taxon>Pterygota</taxon>
        <taxon>Neoptera</taxon>
        <taxon>Endopterygota</taxon>
        <taxon>Coleoptera</taxon>
        <taxon>Polyphaga</taxon>
        <taxon>Cucujiformia</taxon>
        <taxon>Chrysomeloidea</taxon>
        <taxon>Chrysomelidae</taxon>
        <taxon>Bruchinae</taxon>
        <taxon>Bruchini</taxon>
        <taxon>Callosobruchus</taxon>
    </lineage>
</organism>
<sequence length="1606" mass="179353">MPDVRIAQLESCHKEMFGDMIISCQTPVEGSMPTETILAVPYVVKVKRQPMTKMRHGSKENEKEKAKALLNELLAEINRSVHSSTTDYNSTSGKSHRSAWQDVGDLESKELEDLRLTAASLRCYVERIGNVLLRLLKRREALLCQQDAFCDVITQRLHESYRVPQQSGASQMRFSIQPAPGDTGFTQWVTAMKMVAQLPGGIPPEFRRRLWLQLAERHLQSRGVNWAEVERTCLTEWQNPGDGELGVQIVKDLHRTGCSLFCGEGGRQNQALLKRVLLAYARWNKAVGYCQGFNMLAALMLQVTDRCESDALKLMIYLIEGVLPDSYFADSLRGLSVDMAVFRELLRSRLPALSKHLDKLQTAAKDGGRCYEPPLTNVFTMQWFLTLFCNCLPHTTVLRVWDLILLEGNEILLRTALAIWQVLAEKIMTVRSADEFYCVMGVLTREILESGLIDSNSLIKAIVSFGSLTELKTLREHYTYNINPWGSTGLPHVVDKQVKVYPRPLALDITVLKKQYDRLRQRQREARVILGAVAGATSSAQPCPARPALNHLLVGRPALGPPAKDRPKAPGGSVPPPRVLEQRPVQRVGSRIPKGGTLHWKDAPQEKKKGDGVVEAKKVGKSPSSTSSSDTELCDESEPSSSDQEDNIDNLPEDSSMVVTNDNIAPVVPDSVEAKLIEPTSNVAVIEVEESNDPEFERFLSDRLKSLKADEPKEEEKTSYSRRNSERAFQIMQENSMILHRILQCQTRMSPSPPSYADPDTEAHEPEVKIDELETRSVEDVQSPVYGSKYTSILEKSKSLDEKYNTLILNQPLADKDIPTQSSSLQEDLYKKIYYGTVAEGDEKDIEIDSLYLGCYNDSKDDNICTNEEQQSKDTLVINTAAQLDFYPLNSDTSLFSLSQASVNAFDSETVGVNIITEGVKESQRIQGLECNEFSVTGEDSKNDLYDTTPTKVPILDYVNLKTDITEGVFSSCAKNVGLLGLSGMENNNSEKSDKILSNISETSYGESSSHNYKPTMFLDKNEQSVVDASNPHLFYSDAILLETDKEYVKKSLIDKENIEKLNHQAAEVGSEVKSKPEKQVIEKSEYLLDDNEIELCSLNSKNDTGSQSTNKELNLSHGQYLDESTVGHQSVQAILEQSSIYRDPSSNIQQFTPNSLTNLTKLPYLTSNFEPTTIGIPKEPSLPFSDTQSQHDQSINNLEYMQRFKEASFNTCETKEQTIFDDSSPQRNFSNCISELVVTNKIIPVLPEAMPATHEDKSSSPQAVLSCLESFDEKQQTKLDQISSQSRTHLDELSNDISELMQANKSITILPQATSPTYEDKSPATHKVLFSNLIELGDSQQFRDVQDKTMLKADFEVPNSHLSEQDICSASNYSPTFSKESQLSQETDNFHFSVCSNKDEMLTDSQGAIVYSAISEALDQLTEKALDRKSLASSQYSPSEKSSNDHLPGLAANVKVDLETNKFPYDFYDTIKDTSKSGDKLSETTSFPRYEAYLKKIAATKSLKLDSCDIKSVIEVTDIPDRCSLDGNVDEELVRTANSSENITSKYLRELYSQKTFGTDENSDKDSGVSLCPPRSDNALSSSDSSFSNLSRYTSENADRKTQSQ</sequence>
<reference evidence="4 5" key="1">
    <citation type="submission" date="2019-01" db="EMBL/GenBank/DDBJ databases">
        <authorList>
            <person name="Sayadi A."/>
        </authorList>
    </citation>
    <scope>NUCLEOTIDE SEQUENCE [LARGE SCALE GENOMIC DNA]</scope>
</reference>
<feature type="compositionally biased region" description="Low complexity" evidence="2">
    <location>
        <begin position="1577"/>
        <end position="1592"/>
    </location>
</feature>
<gene>
    <name evidence="4" type="ORF">CALMAC_LOCUS4715</name>
</gene>
<dbReference type="FunFam" id="1.10.472.80:FF:000011">
    <property type="entry name" value="TBC1 domain family member 30"/>
    <property type="match status" value="1"/>
</dbReference>
<dbReference type="Proteomes" id="UP000410492">
    <property type="component" value="Unassembled WGS sequence"/>
</dbReference>
<dbReference type="OrthoDB" id="289721at2759"/>
<dbReference type="Pfam" id="PF00566">
    <property type="entry name" value="RabGAP-TBC"/>
    <property type="match status" value="1"/>
</dbReference>
<feature type="compositionally biased region" description="Acidic residues" evidence="2">
    <location>
        <begin position="632"/>
        <end position="652"/>
    </location>
</feature>
<dbReference type="PANTHER" id="PTHR13399">
    <property type="entry name" value="TRANSLOCON-ASSOCIATED PROTEIN TRAP , GAMMA SUBUNIT"/>
    <property type="match status" value="1"/>
</dbReference>
<dbReference type="Gene3D" id="1.10.8.270">
    <property type="entry name" value="putative rabgap domain of human tbc1 domain family member 14 like domains"/>
    <property type="match status" value="1"/>
</dbReference>
<evidence type="ECO:0000256" key="2">
    <source>
        <dbReference type="SAM" id="MobiDB-lite"/>
    </source>
</evidence>
<evidence type="ECO:0000313" key="5">
    <source>
        <dbReference type="Proteomes" id="UP000410492"/>
    </source>
</evidence>
<feature type="region of interest" description="Disordered" evidence="2">
    <location>
        <begin position="1559"/>
        <end position="1606"/>
    </location>
</feature>
<evidence type="ECO:0000259" key="3">
    <source>
        <dbReference type="PROSITE" id="PS50086"/>
    </source>
</evidence>
<dbReference type="InterPro" id="IPR035969">
    <property type="entry name" value="Rab-GAP_TBC_sf"/>
</dbReference>
<dbReference type="SUPFAM" id="SSF47923">
    <property type="entry name" value="Ypt/Rab-GAP domain of gyp1p"/>
    <property type="match status" value="2"/>
</dbReference>
<dbReference type="Pfam" id="PF15733">
    <property type="entry name" value="DUF4682"/>
    <property type="match status" value="1"/>
</dbReference>
<proteinExistence type="predicted"/>
<dbReference type="InterPro" id="IPR032738">
    <property type="entry name" value="Tbc1d30_C"/>
</dbReference>
<dbReference type="GO" id="GO:0005783">
    <property type="term" value="C:endoplasmic reticulum"/>
    <property type="evidence" value="ECO:0007669"/>
    <property type="project" value="TreeGrafter"/>
</dbReference>
<name>A0A653BYA8_CALMS</name>
<dbReference type="FunFam" id="1.10.8.270:FF:000009">
    <property type="entry name" value="TBC1 domain family member 30"/>
    <property type="match status" value="1"/>
</dbReference>
<dbReference type="PANTHER" id="PTHR13399:SF2">
    <property type="entry name" value="TRANSLOCON-ASSOCIATED PROTEIN SUBUNIT GAMMA"/>
    <property type="match status" value="1"/>
</dbReference>
<feature type="compositionally biased region" description="Low complexity" evidence="2">
    <location>
        <begin position="622"/>
        <end position="631"/>
    </location>
</feature>
<accession>A0A653BYA8</accession>
<evidence type="ECO:0000313" key="4">
    <source>
        <dbReference type="EMBL" id="VEN40618.1"/>
    </source>
</evidence>
<keyword evidence="5" id="KW-1185">Reference proteome</keyword>
<dbReference type="SMART" id="SM00164">
    <property type="entry name" value="TBC"/>
    <property type="match status" value="1"/>
</dbReference>
<evidence type="ECO:0000256" key="1">
    <source>
        <dbReference type="ARBA" id="ARBA00067508"/>
    </source>
</evidence>
<protein>
    <recommendedName>
        <fullName evidence="1">TBC1 domain family member 30</fullName>
    </recommendedName>
</protein>
<feature type="compositionally biased region" description="Basic and acidic residues" evidence="2">
    <location>
        <begin position="599"/>
        <end position="618"/>
    </location>
</feature>
<dbReference type="InterPro" id="IPR000195">
    <property type="entry name" value="Rab-GAP-TBC_dom"/>
</dbReference>